<feature type="transmembrane region" description="Helical" evidence="9">
    <location>
        <begin position="439"/>
        <end position="464"/>
    </location>
</feature>
<feature type="transmembrane region" description="Helical" evidence="9">
    <location>
        <begin position="146"/>
        <end position="165"/>
    </location>
</feature>
<evidence type="ECO:0000259" key="10">
    <source>
        <dbReference type="PROSITE" id="PS50850"/>
    </source>
</evidence>
<keyword evidence="12" id="KW-1185">Reference proteome</keyword>
<feature type="transmembrane region" description="Helical" evidence="9">
    <location>
        <begin position="476"/>
        <end position="499"/>
    </location>
</feature>
<evidence type="ECO:0000256" key="3">
    <source>
        <dbReference type="ARBA" id="ARBA00022448"/>
    </source>
</evidence>
<dbReference type="InterPro" id="IPR020846">
    <property type="entry name" value="MFS_dom"/>
</dbReference>
<reference evidence="11" key="1">
    <citation type="submission" date="2020-11" db="EMBL/GenBank/DDBJ databases">
        <authorList>
            <consortium name="DOE Joint Genome Institute"/>
            <person name="Ahrendt S."/>
            <person name="Riley R."/>
            <person name="Andreopoulos W."/>
            <person name="Labutti K."/>
            <person name="Pangilinan J."/>
            <person name="Ruiz-Duenas F.J."/>
            <person name="Barrasa J.M."/>
            <person name="Sanchez-Garcia M."/>
            <person name="Camarero S."/>
            <person name="Miyauchi S."/>
            <person name="Serrano A."/>
            <person name="Linde D."/>
            <person name="Babiker R."/>
            <person name="Drula E."/>
            <person name="Ayuso-Fernandez I."/>
            <person name="Pacheco R."/>
            <person name="Padilla G."/>
            <person name="Ferreira P."/>
            <person name="Barriuso J."/>
            <person name="Kellner H."/>
            <person name="Castanera R."/>
            <person name="Alfaro M."/>
            <person name="Ramirez L."/>
            <person name="Pisabarro A.G."/>
            <person name="Kuo A."/>
            <person name="Tritt A."/>
            <person name="Lipzen A."/>
            <person name="He G."/>
            <person name="Yan M."/>
            <person name="Ng V."/>
            <person name="Cullen D."/>
            <person name="Martin F."/>
            <person name="Rosso M.-N."/>
            <person name="Henrissat B."/>
            <person name="Hibbett D."/>
            <person name="Martinez A.T."/>
            <person name="Grigoriev I.V."/>
        </authorList>
    </citation>
    <scope>NUCLEOTIDE SEQUENCE</scope>
    <source>
        <strain evidence="11">MF-IS2</strain>
    </source>
</reference>
<comment type="catalytic activity">
    <reaction evidence="7">
        <text>myo-inositol(out) + H(+)(out) = myo-inositol(in) + H(+)(in)</text>
        <dbReference type="Rhea" id="RHEA:60364"/>
        <dbReference type="ChEBI" id="CHEBI:15378"/>
        <dbReference type="ChEBI" id="CHEBI:17268"/>
    </reaction>
</comment>
<dbReference type="NCBIfam" id="TIGR00879">
    <property type="entry name" value="SP"/>
    <property type="match status" value="1"/>
</dbReference>
<evidence type="ECO:0000256" key="1">
    <source>
        <dbReference type="ARBA" id="ARBA00004141"/>
    </source>
</evidence>
<feature type="transmembrane region" description="Helical" evidence="9">
    <location>
        <begin position="203"/>
        <end position="222"/>
    </location>
</feature>
<evidence type="ECO:0000256" key="9">
    <source>
        <dbReference type="SAM" id="Phobius"/>
    </source>
</evidence>
<evidence type="ECO:0000256" key="6">
    <source>
        <dbReference type="ARBA" id="ARBA00023136"/>
    </source>
</evidence>
<dbReference type="Gene3D" id="1.20.1250.20">
    <property type="entry name" value="MFS general substrate transporter like domains"/>
    <property type="match status" value="1"/>
</dbReference>
<dbReference type="OrthoDB" id="8120565at2759"/>
<feature type="transmembrane region" description="Helical" evidence="9">
    <location>
        <begin position="234"/>
        <end position="255"/>
    </location>
</feature>
<dbReference type="GO" id="GO:0005351">
    <property type="term" value="F:carbohydrate:proton symporter activity"/>
    <property type="evidence" value="ECO:0007669"/>
    <property type="project" value="TreeGrafter"/>
</dbReference>
<dbReference type="PROSITE" id="PS00217">
    <property type="entry name" value="SUGAR_TRANSPORT_2"/>
    <property type="match status" value="1"/>
</dbReference>
<keyword evidence="3 8" id="KW-0813">Transport</keyword>
<feature type="transmembrane region" description="Helical" evidence="9">
    <location>
        <begin position="171"/>
        <end position="191"/>
    </location>
</feature>
<dbReference type="PROSITE" id="PS50850">
    <property type="entry name" value="MFS"/>
    <property type="match status" value="1"/>
</dbReference>
<sequence>MSTQEVGYSVVPQEGEGNNARADQSLLLSSEGGHALGQKIDMHRGGSFVPHSDGSYNYSYGPGGLAGLRHNRYAFLCAFFASIGGLEFGYDQGVIANVLVMKDFVNRWPVTPLQKGIMTAVLELGALVGALCAGIFADRLDRRKSIVVACIVFCIGSAFQCGAITLSHLFVGRAIGGVGVGALSMLSPLYMAEISAPEVRGSLLALEQFSIVLGVVIGFWTGFGTRNIPGPLSWRLPLGIQLIPGIILALGCFFLPPSPRLLVLQGRYGEASASLAKLRLRTPEEAESDPLLQIELLEMKVEATLIQQTSGRDLSKSGCIGELKSWEQLFSPRYRDRTMIGVMIMVFQQWSGINALLYYGPTLVRSIGLSGDTVTLLVSGGIGIVQFLAVFPAIIYIDKFGRKPLLRGGSAAMMLSHFLIASLVFLFQSDWASHSVAAWTAVGGIYTFTYAYGVSIGPIAWVLTSEVFPLSMRGKGIALSTASNWFNNFIIGLVTPVIMEMSPSFTFIVFSAACFFAYLWATYVVPETANVSLEEVDAVFNSPAGRDDAMLKQQIELDLGLHDLVQELASDDHHH</sequence>
<keyword evidence="4 9" id="KW-0812">Transmembrane</keyword>
<dbReference type="EMBL" id="MU151425">
    <property type="protein sequence ID" value="KAF9443883.1"/>
    <property type="molecule type" value="Genomic_DNA"/>
</dbReference>
<feature type="transmembrane region" description="Helical" evidence="9">
    <location>
        <begin position="73"/>
        <end position="96"/>
    </location>
</feature>
<dbReference type="Proteomes" id="UP000807342">
    <property type="component" value="Unassembled WGS sequence"/>
</dbReference>
<feature type="transmembrane region" description="Helical" evidence="9">
    <location>
        <begin position="374"/>
        <end position="397"/>
    </location>
</feature>
<evidence type="ECO:0000313" key="12">
    <source>
        <dbReference type="Proteomes" id="UP000807342"/>
    </source>
</evidence>
<dbReference type="PRINTS" id="PR00171">
    <property type="entry name" value="SUGRTRNSPORT"/>
</dbReference>
<dbReference type="AlphaFoldDB" id="A0A9P5X308"/>
<feature type="domain" description="Major facilitator superfamily (MFS) profile" evidence="10">
    <location>
        <begin position="77"/>
        <end position="529"/>
    </location>
</feature>
<dbReference type="SUPFAM" id="SSF103473">
    <property type="entry name" value="MFS general substrate transporter"/>
    <property type="match status" value="1"/>
</dbReference>
<comment type="similarity">
    <text evidence="2 8">Belongs to the major facilitator superfamily. Sugar transporter (TC 2.A.1.1) family.</text>
</comment>
<proteinExistence type="inferred from homology"/>
<dbReference type="PROSITE" id="PS00216">
    <property type="entry name" value="SUGAR_TRANSPORT_1"/>
    <property type="match status" value="1"/>
</dbReference>
<dbReference type="Pfam" id="PF00083">
    <property type="entry name" value="Sugar_tr"/>
    <property type="match status" value="1"/>
</dbReference>
<evidence type="ECO:0000256" key="5">
    <source>
        <dbReference type="ARBA" id="ARBA00022989"/>
    </source>
</evidence>
<keyword evidence="5 9" id="KW-1133">Transmembrane helix</keyword>
<keyword evidence="6 9" id="KW-0472">Membrane</keyword>
<dbReference type="InterPro" id="IPR036259">
    <property type="entry name" value="MFS_trans_sf"/>
</dbReference>
<gene>
    <name evidence="11" type="ORF">P691DRAFT_808176</name>
</gene>
<evidence type="ECO:0000256" key="4">
    <source>
        <dbReference type="ARBA" id="ARBA00022692"/>
    </source>
</evidence>
<dbReference type="InterPro" id="IPR005829">
    <property type="entry name" value="Sugar_transporter_CS"/>
</dbReference>
<evidence type="ECO:0000313" key="11">
    <source>
        <dbReference type="EMBL" id="KAF9443883.1"/>
    </source>
</evidence>
<feature type="transmembrane region" description="Helical" evidence="9">
    <location>
        <begin position="339"/>
        <end position="359"/>
    </location>
</feature>
<dbReference type="InterPro" id="IPR003663">
    <property type="entry name" value="Sugar/inositol_transpt"/>
</dbReference>
<comment type="subcellular location">
    <subcellularLocation>
        <location evidence="1">Membrane</location>
        <topology evidence="1">Multi-pass membrane protein</topology>
    </subcellularLocation>
</comment>
<dbReference type="InterPro" id="IPR005828">
    <property type="entry name" value="MFS_sugar_transport-like"/>
</dbReference>
<feature type="transmembrane region" description="Helical" evidence="9">
    <location>
        <begin position="409"/>
        <end position="427"/>
    </location>
</feature>
<evidence type="ECO:0000256" key="7">
    <source>
        <dbReference type="ARBA" id="ARBA00049119"/>
    </source>
</evidence>
<accession>A0A9P5X308</accession>
<dbReference type="GO" id="GO:0016020">
    <property type="term" value="C:membrane"/>
    <property type="evidence" value="ECO:0007669"/>
    <property type="project" value="UniProtKB-SubCell"/>
</dbReference>
<protein>
    <submittedName>
        <fullName evidence="11">General substrate transporter</fullName>
    </submittedName>
</protein>
<name>A0A9P5X308_9AGAR</name>
<dbReference type="PANTHER" id="PTHR48022">
    <property type="entry name" value="PLASTIDIC GLUCOSE TRANSPORTER 4"/>
    <property type="match status" value="1"/>
</dbReference>
<feature type="transmembrane region" description="Helical" evidence="9">
    <location>
        <begin position="505"/>
        <end position="525"/>
    </location>
</feature>
<feature type="transmembrane region" description="Helical" evidence="9">
    <location>
        <begin position="116"/>
        <end position="137"/>
    </location>
</feature>
<evidence type="ECO:0000256" key="2">
    <source>
        <dbReference type="ARBA" id="ARBA00010992"/>
    </source>
</evidence>
<dbReference type="InterPro" id="IPR050360">
    <property type="entry name" value="MFS_Sugar_Transporters"/>
</dbReference>
<organism evidence="11 12">
    <name type="scientific">Macrolepiota fuliginosa MF-IS2</name>
    <dbReference type="NCBI Taxonomy" id="1400762"/>
    <lineage>
        <taxon>Eukaryota</taxon>
        <taxon>Fungi</taxon>
        <taxon>Dikarya</taxon>
        <taxon>Basidiomycota</taxon>
        <taxon>Agaricomycotina</taxon>
        <taxon>Agaricomycetes</taxon>
        <taxon>Agaricomycetidae</taxon>
        <taxon>Agaricales</taxon>
        <taxon>Agaricineae</taxon>
        <taxon>Agaricaceae</taxon>
        <taxon>Macrolepiota</taxon>
    </lineage>
</organism>
<dbReference type="FunFam" id="1.20.1250.20:FF:000026">
    <property type="entry name" value="MFS quinate transporter QutD"/>
    <property type="match status" value="1"/>
</dbReference>
<comment type="caution">
    <text evidence="11">The sequence shown here is derived from an EMBL/GenBank/DDBJ whole genome shotgun (WGS) entry which is preliminary data.</text>
</comment>
<dbReference type="PANTHER" id="PTHR48022:SF14">
    <property type="entry name" value="MAJOR FACILITATOR SUPERFAMILY (MFS) PROFILE DOMAIN-CONTAINING PROTEIN-RELATED"/>
    <property type="match status" value="1"/>
</dbReference>
<evidence type="ECO:0000256" key="8">
    <source>
        <dbReference type="RuleBase" id="RU003346"/>
    </source>
</evidence>